<dbReference type="RefSeq" id="XP_016607720.1">
    <property type="nucleotide sequence ID" value="XM_016753297.1"/>
</dbReference>
<keyword evidence="1" id="KW-0472">Membrane</keyword>
<keyword evidence="1" id="KW-1133">Transmembrane helix</keyword>
<dbReference type="eggNOG" id="ENOG502S85U">
    <property type="taxonomic scope" value="Eukaryota"/>
</dbReference>
<feature type="transmembrane region" description="Helical" evidence="1">
    <location>
        <begin position="156"/>
        <end position="179"/>
    </location>
</feature>
<protein>
    <submittedName>
        <fullName evidence="2">Uncharacterized protein</fullName>
    </submittedName>
</protein>
<organism evidence="2 3">
    <name type="scientific">Spizellomyces punctatus (strain DAOM BR117)</name>
    <dbReference type="NCBI Taxonomy" id="645134"/>
    <lineage>
        <taxon>Eukaryota</taxon>
        <taxon>Fungi</taxon>
        <taxon>Fungi incertae sedis</taxon>
        <taxon>Chytridiomycota</taxon>
        <taxon>Chytridiomycota incertae sedis</taxon>
        <taxon>Chytridiomycetes</taxon>
        <taxon>Spizellomycetales</taxon>
        <taxon>Spizellomycetaceae</taxon>
        <taxon>Spizellomyces</taxon>
    </lineage>
</organism>
<evidence type="ECO:0000313" key="2">
    <source>
        <dbReference type="EMBL" id="KNC99680.1"/>
    </source>
</evidence>
<feature type="transmembrane region" description="Helical" evidence="1">
    <location>
        <begin position="6"/>
        <end position="24"/>
    </location>
</feature>
<dbReference type="GeneID" id="27688474"/>
<sequence length="287" mass="32157">MIEVDVFWSFAFGASFAACAASTLSVSPSPFVNRPFVLTLLFLSLLFVPSGTYLLDRFPGWESMFIFTSGRDAIPPLLTTTFTLTNSALGILGFYVTYNHIRAHRDNLARDPSYHKYWIHAYSCFTAILGMGYYRFTYPGTYRDWKAGITFQMTQFVFSPVFNTLLAMGTIFVPVIYYLMYTLASETFQELSKRHAAGNVSISAGQIKKNVLSYILRTAVVDFIAISCAWGLAMNTHYVDDISYFEHGWAGKYAPLVGFAVGHTVVFGLVLVPIVSIRTGRDLKKSQ</sequence>
<gene>
    <name evidence="2" type="ORF">SPPG_05062</name>
</gene>
<feature type="transmembrane region" description="Helical" evidence="1">
    <location>
        <begin position="117"/>
        <end position="136"/>
    </location>
</feature>
<dbReference type="EMBL" id="KQ257457">
    <property type="protein sequence ID" value="KNC99680.1"/>
    <property type="molecule type" value="Genomic_DNA"/>
</dbReference>
<dbReference type="VEuPathDB" id="FungiDB:SPPG_05062"/>
<dbReference type="InParanoid" id="A0A0L0HE01"/>
<keyword evidence="3" id="KW-1185">Reference proteome</keyword>
<feature type="transmembrane region" description="Helical" evidence="1">
    <location>
        <begin position="74"/>
        <end position="96"/>
    </location>
</feature>
<evidence type="ECO:0000256" key="1">
    <source>
        <dbReference type="SAM" id="Phobius"/>
    </source>
</evidence>
<reference evidence="2 3" key="1">
    <citation type="submission" date="2009-08" db="EMBL/GenBank/DDBJ databases">
        <title>The Genome Sequence of Spizellomyces punctatus strain DAOM BR117.</title>
        <authorList>
            <consortium name="The Broad Institute Genome Sequencing Platform"/>
            <person name="Russ C."/>
            <person name="Cuomo C."/>
            <person name="Shea T."/>
            <person name="Young S.K."/>
            <person name="Zeng Q."/>
            <person name="Koehrsen M."/>
            <person name="Haas B."/>
            <person name="Borodovsky M."/>
            <person name="Guigo R."/>
            <person name="Alvarado L."/>
            <person name="Berlin A."/>
            <person name="Bochicchio J."/>
            <person name="Borenstein D."/>
            <person name="Chapman S."/>
            <person name="Chen Z."/>
            <person name="Engels R."/>
            <person name="Freedman E."/>
            <person name="Gellesch M."/>
            <person name="Goldberg J."/>
            <person name="Griggs A."/>
            <person name="Gujja S."/>
            <person name="Heiman D."/>
            <person name="Hepburn T."/>
            <person name="Howarth C."/>
            <person name="Jen D."/>
            <person name="Larson L."/>
            <person name="Lewis B."/>
            <person name="Mehta T."/>
            <person name="Park D."/>
            <person name="Pearson M."/>
            <person name="Roberts A."/>
            <person name="Saif S."/>
            <person name="Shenoy N."/>
            <person name="Sisk P."/>
            <person name="Stolte C."/>
            <person name="Sykes S."/>
            <person name="Thomson T."/>
            <person name="Walk T."/>
            <person name="White J."/>
            <person name="Yandava C."/>
            <person name="Burger G."/>
            <person name="Gray M.W."/>
            <person name="Holland P.W.H."/>
            <person name="King N."/>
            <person name="Lang F.B.F."/>
            <person name="Roger A.J."/>
            <person name="Ruiz-Trillo I."/>
            <person name="Lander E."/>
            <person name="Nusbaum C."/>
        </authorList>
    </citation>
    <scope>NUCLEOTIDE SEQUENCE [LARGE SCALE GENOMIC DNA]</scope>
    <source>
        <strain evidence="2 3">DAOM BR117</strain>
    </source>
</reference>
<name>A0A0L0HE01_SPIPD</name>
<dbReference type="OrthoDB" id="2127381at2759"/>
<dbReference type="Proteomes" id="UP000053201">
    <property type="component" value="Unassembled WGS sequence"/>
</dbReference>
<dbReference type="AlphaFoldDB" id="A0A0L0HE01"/>
<accession>A0A0L0HE01</accession>
<proteinExistence type="predicted"/>
<keyword evidence="1" id="KW-0812">Transmembrane</keyword>
<evidence type="ECO:0000313" key="3">
    <source>
        <dbReference type="Proteomes" id="UP000053201"/>
    </source>
</evidence>
<feature type="transmembrane region" description="Helical" evidence="1">
    <location>
        <begin position="253"/>
        <end position="277"/>
    </location>
</feature>
<feature type="transmembrane region" description="Helical" evidence="1">
    <location>
        <begin position="36"/>
        <end position="54"/>
    </location>
</feature>
<dbReference type="OMA" id="ETMQVAT"/>
<feature type="transmembrane region" description="Helical" evidence="1">
    <location>
        <begin position="214"/>
        <end position="233"/>
    </location>
</feature>